<dbReference type="InterPro" id="IPR015943">
    <property type="entry name" value="WD40/YVTN_repeat-like_dom_sf"/>
</dbReference>
<protein>
    <submittedName>
        <fullName evidence="2">Cell wall-binding repeat-containing protein</fullName>
    </submittedName>
</protein>
<dbReference type="PANTHER" id="PTHR30032">
    <property type="entry name" value="N-ACETYLMURAMOYL-L-ALANINE AMIDASE-RELATED"/>
    <property type="match status" value="1"/>
</dbReference>
<comment type="caution">
    <text evidence="2">The sequence shown here is derived from an EMBL/GenBank/DDBJ whole genome shotgun (WGS) entry which is preliminary data.</text>
</comment>
<dbReference type="Pfam" id="PF24684">
    <property type="entry name" value="Vgb_lyase"/>
    <property type="match status" value="1"/>
</dbReference>
<dbReference type="PANTHER" id="PTHR30032:SF8">
    <property type="entry name" value="GERMINATION-SPECIFIC N-ACETYLMURAMOYL-L-ALANINE AMIDASE"/>
    <property type="match status" value="1"/>
</dbReference>
<organism evidence="2 3">
    <name type="scientific">Herbiconiux oxytropis</name>
    <dbReference type="NCBI Taxonomy" id="2970915"/>
    <lineage>
        <taxon>Bacteria</taxon>
        <taxon>Bacillati</taxon>
        <taxon>Actinomycetota</taxon>
        <taxon>Actinomycetes</taxon>
        <taxon>Micrococcales</taxon>
        <taxon>Microbacteriaceae</taxon>
        <taxon>Herbiconiux</taxon>
    </lineage>
</organism>
<dbReference type="InterPro" id="IPR007253">
    <property type="entry name" value="Cell_wall-bd_2"/>
</dbReference>
<reference evidence="2" key="1">
    <citation type="submission" date="2022-08" db="EMBL/GenBank/DDBJ databases">
        <authorList>
            <person name="Deng Y."/>
            <person name="Han X.-F."/>
            <person name="Zhang Y.-Q."/>
        </authorList>
    </citation>
    <scope>NUCLEOTIDE SEQUENCE</scope>
    <source>
        <strain evidence="2">CPCC 203407</strain>
    </source>
</reference>
<dbReference type="EMBL" id="JANLCK010000002">
    <property type="protein sequence ID" value="MCS5725220.1"/>
    <property type="molecule type" value="Genomic_DNA"/>
</dbReference>
<keyword evidence="3" id="KW-1185">Reference proteome</keyword>
<sequence>MPNPADPARPSARASARPTRRAGRRVSGALGVLLTAVVLGSGLAGVSAGAAPADPPAPPRDPGARLVEFPLSNPNGAPNDIAAGADGSVWVSVYVDRTVQRMSRDGAILATVGLSGTPMSLASDNEGGVWATESLFNRIAHVSAAGVVKEYDLPTPGSFPARIFDGGDEVYYTAAATQKLGRLTESTGAIEEFAIAGAVKPWAIDGLDDQVWVTDEQAHRTFILGRDGSRVEYTTFLTSPTGVELQSSTAGVVTGVLTEKDEAFTFVSEGAGKSMKYYPRAESRMDLSGFALQSERLWYVDRGTNTIGVDGPGSAPVDFTVATADSGLTGVALTENRYVWSVAARTGRVIRLDMRVVPGADRVGGVDRFEMAVNMSRRGDRYGGQTVFVASGSSFADALSAGPLAAHQNAPILLTAQGTLPDVTRRELTRLDPTRVVVVGGPASVSDAVLGAIRRETRAKVERIGGSDRYAVSRALLASDLAPAPGKTLYVASGKSSADALSATPAAAHFDAGILLVSGGAAALSGDDLAVIEEYAAAGATVKIAGGAASVSAGIEAQLASLGPVKRFGGADRYEVSQAINEDAFPRANRAYFASGTSFPDALAGGAVAGSEDYPVYLTKPNCVPERVLDLLTASEVDHVTLLGGERTLTNAVLEFTTCG</sequence>
<feature type="compositionally biased region" description="Low complexity" evidence="1">
    <location>
        <begin position="8"/>
        <end position="17"/>
    </location>
</feature>
<dbReference type="Pfam" id="PF04122">
    <property type="entry name" value="CW_binding_2"/>
    <property type="match status" value="3"/>
</dbReference>
<evidence type="ECO:0000313" key="3">
    <source>
        <dbReference type="Proteomes" id="UP001165587"/>
    </source>
</evidence>
<accession>A0AA41XFE0</accession>
<name>A0AA41XFE0_9MICO</name>
<dbReference type="InterPro" id="IPR051922">
    <property type="entry name" value="Bact_Sporulation_Assoc"/>
</dbReference>
<dbReference type="Gene3D" id="3.40.50.12090">
    <property type="match status" value="1"/>
</dbReference>
<dbReference type="Proteomes" id="UP001165587">
    <property type="component" value="Unassembled WGS sequence"/>
</dbReference>
<dbReference type="AlphaFoldDB" id="A0AA41XFE0"/>
<gene>
    <name evidence="2" type="ORF">N1028_04860</name>
</gene>
<evidence type="ECO:0000313" key="2">
    <source>
        <dbReference type="EMBL" id="MCS5725220.1"/>
    </source>
</evidence>
<proteinExistence type="predicted"/>
<dbReference type="RefSeq" id="WP_259525693.1">
    <property type="nucleotide sequence ID" value="NZ_JANLCK010000002.1"/>
</dbReference>
<dbReference type="SUPFAM" id="SSF101898">
    <property type="entry name" value="NHL repeat"/>
    <property type="match status" value="1"/>
</dbReference>
<feature type="region of interest" description="Disordered" evidence="1">
    <location>
        <begin position="1"/>
        <end position="25"/>
    </location>
</feature>
<evidence type="ECO:0000256" key="1">
    <source>
        <dbReference type="SAM" id="MobiDB-lite"/>
    </source>
</evidence>
<dbReference type="Gene3D" id="2.130.10.10">
    <property type="entry name" value="YVTN repeat-like/Quinoprotein amine dehydrogenase"/>
    <property type="match status" value="1"/>
</dbReference>